<gene>
    <name evidence="1" type="ORF">G6045_39305</name>
</gene>
<protein>
    <submittedName>
        <fullName evidence="1">Uncharacterized protein</fullName>
    </submittedName>
</protein>
<comment type="caution">
    <text evidence="1">The sequence shown here is derived from an EMBL/GenBank/DDBJ whole genome shotgun (WGS) entry which is preliminary data.</text>
</comment>
<evidence type="ECO:0000313" key="1">
    <source>
        <dbReference type="EMBL" id="NGO81656.1"/>
    </source>
</evidence>
<sequence>MTFTFPPLANGKRLTASFATAAAGTFQNGPRQIWIDGPVHTPSPGILEELALSRRSGHFRGTTYDEELQTTCRAIVTRLALEPV</sequence>
<dbReference type="AlphaFoldDB" id="A0A6G4XVP9"/>
<organism evidence="1 2">
    <name type="scientific">Streptomyces mesophilus</name>
    <dbReference type="NCBI Taxonomy" id="1775132"/>
    <lineage>
        <taxon>Bacteria</taxon>
        <taxon>Bacillati</taxon>
        <taxon>Actinomycetota</taxon>
        <taxon>Actinomycetes</taxon>
        <taxon>Kitasatosporales</taxon>
        <taxon>Streptomycetaceae</taxon>
        <taxon>Streptomyces</taxon>
    </lineage>
</organism>
<accession>A0A6G4XVP9</accession>
<keyword evidence="2" id="KW-1185">Reference proteome</keyword>
<proteinExistence type="predicted"/>
<name>A0A6G4XVP9_9ACTN</name>
<evidence type="ECO:0000313" key="2">
    <source>
        <dbReference type="Proteomes" id="UP000481109"/>
    </source>
</evidence>
<dbReference type="EMBL" id="JAAKZW010000373">
    <property type="protein sequence ID" value="NGO81656.1"/>
    <property type="molecule type" value="Genomic_DNA"/>
</dbReference>
<dbReference type="Proteomes" id="UP000481109">
    <property type="component" value="Unassembled WGS sequence"/>
</dbReference>
<reference evidence="1 2" key="1">
    <citation type="submission" date="2020-02" db="EMBL/GenBank/DDBJ databases">
        <title>Whole-genome analyses of novel actinobacteria.</title>
        <authorList>
            <person name="Sahin N."/>
            <person name="Tokatli A."/>
        </authorList>
    </citation>
    <scope>NUCLEOTIDE SEQUENCE [LARGE SCALE GENOMIC DNA]</scope>
    <source>
        <strain evidence="1 2">YC504</strain>
    </source>
</reference>